<dbReference type="Proteomes" id="UP000199632">
    <property type="component" value="Unassembled WGS sequence"/>
</dbReference>
<reference evidence="2" key="1">
    <citation type="submission" date="2016-10" db="EMBL/GenBank/DDBJ databases">
        <authorList>
            <person name="Varghese N."/>
            <person name="Submissions S."/>
        </authorList>
    </citation>
    <scope>NUCLEOTIDE SEQUENCE [LARGE SCALE GENOMIC DNA]</scope>
    <source>
        <strain evidence="2">DSM 44718</strain>
    </source>
</reference>
<evidence type="ECO:0008006" key="3">
    <source>
        <dbReference type="Google" id="ProtNLM"/>
    </source>
</evidence>
<dbReference type="STRING" id="137265.SAMN05421684_5255"/>
<accession>A0A1H3T7E8</accession>
<evidence type="ECO:0000313" key="2">
    <source>
        <dbReference type="Proteomes" id="UP000199632"/>
    </source>
</evidence>
<organism evidence="1 2">
    <name type="scientific">Asanoa ishikariensis</name>
    <dbReference type="NCBI Taxonomy" id="137265"/>
    <lineage>
        <taxon>Bacteria</taxon>
        <taxon>Bacillati</taxon>
        <taxon>Actinomycetota</taxon>
        <taxon>Actinomycetes</taxon>
        <taxon>Micromonosporales</taxon>
        <taxon>Micromonosporaceae</taxon>
        <taxon>Asanoa</taxon>
    </lineage>
</organism>
<dbReference type="RefSeq" id="WP_090798517.1">
    <property type="nucleotide sequence ID" value="NZ_BOND01000003.1"/>
</dbReference>
<dbReference type="AlphaFoldDB" id="A0A1H3T7E8"/>
<protein>
    <recommendedName>
        <fullName evidence="3">DUF4034 domain-containing protein</fullName>
    </recommendedName>
</protein>
<dbReference type="EMBL" id="FNQB01000003">
    <property type="protein sequence ID" value="SDZ45781.1"/>
    <property type="molecule type" value="Genomic_DNA"/>
</dbReference>
<keyword evidence="2" id="KW-1185">Reference proteome</keyword>
<sequence>MPPAEPLVVDDSAASPDLAALRRALDVRDWDAATGVLAGPRTDGRTMLIRWAAKDADLDFLRKIHESDPADSTAGAMLGERLILDAWAIRSTRRARHVSQAQFDAFHAGLVEAEQVLAATAAHDPADPAVWTSRLKTARGLEMGEAETRRRYAALAAIDPHHTSGQWQLMQRLCPKWSGSLDAMHAFARECMLAAPEGGHAGFLVADAYLEEVGDLPDAAAQSRFLGHRSVRAALREAAARSVLHPSFTRTPGWVQVAGTFGMILSYAGELDLAHRSFQLVGPWVSAYPWGATADPVGYFRRIRAESATGRQRATAAVRRALGRPPR</sequence>
<name>A0A1H3T7E8_9ACTN</name>
<evidence type="ECO:0000313" key="1">
    <source>
        <dbReference type="EMBL" id="SDZ45781.1"/>
    </source>
</evidence>
<proteinExistence type="predicted"/>
<dbReference type="OrthoDB" id="7171245at2"/>
<gene>
    <name evidence="1" type="ORF">SAMN05421684_5255</name>
</gene>